<evidence type="ECO:0000313" key="1">
    <source>
        <dbReference type="EMBL" id="PDW02616.1"/>
    </source>
</evidence>
<dbReference type="Proteomes" id="UP000220527">
    <property type="component" value="Unassembled WGS sequence"/>
</dbReference>
<organism evidence="1 2">
    <name type="scientific">Candidatus Viridilinea mediisalina</name>
    <dbReference type="NCBI Taxonomy" id="2024553"/>
    <lineage>
        <taxon>Bacteria</taxon>
        <taxon>Bacillati</taxon>
        <taxon>Chloroflexota</taxon>
        <taxon>Chloroflexia</taxon>
        <taxon>Chloroflexales</taxon>
        <taxon>Chloroflexineae</taxon>
        <taxon>Oscillochloridaceae</taxon>
        <taxon>Candidatus Viridilinea</taxon>
    </lineage>
</organism>
<sequence>MPNRVIKSRVPGGASQLADALASLIALELLVPGGRLYLISPHLGDMVLLKSPFGQFRALMPELGRSAIRLGESLGMLAARGTQVRVLYRPGDPDTDAFVAGLTHEVARRAVSRLDERGLISEHFYLRGSLEFDRGGISTGDESVEISTEPDDVARALLDAEQLWRRS</sequence>
<accession>A0A2A6RI93</accession>
<dbReference type="EMBL" id="NQWI01000059">
    <property type="protein sequence ID" value="PDW02616.1"/>
    <property type="molecule type" value="Genomic_DNA"/>
</dbReference>
<keyword evidence="2" id="KW-1185">Reference proteome</keyword>
<comment type="caution">
    <text evidence="1">The sequence shown here is derived from an EMBL/GenBank/DDBJ whole genome shotgun (WGS) entry which is preliminary data.</text>
</comment>
<gene>
    <name evidence="1" type="ORF">CJ255_13085</name>
</gene>
<name>A0A2A6RI93_9CHLR</name>
<reference evidence="2" key="1">
    <citation type="submission" date="2017-08" db="EMBL/GenBank/DDBJ databases">
        <authorList>
            <person name="Grouzdev D.S."/>
            <person name="Gaisin V.A."/>
            <person name="Rysina M.S."/>
            <person name="Gorlenko V.M."/>
        </authorList>
    </citation>
    <scope>NUCLEOTIDE SEQUENCE [LARGE SCALE GENOMIC DNA]</scope>
    <source>
        <strain evidence="2">Kir15-3F</strain>
    </source>
</reference>
<evidence type="ECO:0000313" key="2">
    <source>
        <dbReference type="Proteomes" id="UP000220527"/>
    </source>
</evidence>
<proteinExistence type="predicted"/>
<protein>
    <submittedName>
        <fullName evidence="1">Uncharacterized protein</fullName>
    </submittedName>
</protein>
<dbReference type="AlphaFoldDB" id="A0A2A6RI93"/>